<comment type="similarity">
    <text evidence="15">Belongs to the LAMP family.</text>
</comment>
<evidence type="ECO:0000256" key="5">
    <source>
        <dbReference type="ARBA" id="ARBA00022692"/>
    </source>
</evidence>
<evidence type="ECO:0000256" key="15">
    <source>
        <dbReference type="PROSITE-ProRule" id="PRU00740"/>
    </source>
</evidence>
<keyword evidence="13 15" id="KW-0458">Lysosome</keyword>
<accession>A0A7M4EF88</accession>
<dbReference type="AlphaFoldDB" id="A0A7M4EF88"/>
<keyword evidence="19" id="KW-1185">Reference proteome</keyword>
<evidence type="ECO:0000259" key="17">
    <source>
        <dbReference type="Pfam" id="PF01299"/>
    </source>
</evidence>
<evidence type="ECO:0000256" key="11">
    <source>
        <dbReference type="ARBA" id="ARBA00023157"/>
    </source>
</evidence>
<dbReference type="PROSITE" id="PS00310">
    <property type="entry name" value="LAMP_1"/>
    <property type="match status" value="1"/>
</dbReference>
<dbReference type="GO" id="GO:0000421">
    <property type="term" value="C:autophagosome membrane"/>
    <property type="evidence" value="ECO:0007669"/>
    <property type="project" value="Ensembl"/>
</dbReference>
<dbReference type="GO" id="GO:0061740">
    <property type="term" value="P:protein targeting to lysosome involved in chaperone-mediated autophagy"/>
    <property type="evidence" value="ECO:0007669"/>
    <property type="project" value="Ensembl"/>
</dbReference>
<dbReference type="GO" id="GO:0005886">
    <property type="term" value="C:plasma membrane"/>
    <property type="evidence" value="ECO:0007669"/>
    <property type="project" value="UniProtKB-SubCell"/>
</dbReference>
<dbReference type="GO" id="GO:1902600">
    <property type="term" value="P:proton transmembrane transport"/>
    <property type="evidence" value="ECO:0007669"/>
    <property type="project" value="Ensembl"/>
</dbReference>
<dbReference type="GO" id="GO:0070062">
    <property type="term" value="C:extracellular exosome"/>
    <property type="evidence" value="ECO:0007669"/>
    <property type="project" value="Ensembl"/>
</dbReference>
<evidence type="ECO:0000256" key="6">
    <source>
        <dbReference type="ARBA" id="ARBA00022729"/>
    </source>
</evidence>
<evidence type="ECO:0000256" key="10">
    <source>
        <dbReference type="ARBA" id="ARBA00023136"/>
    </source>
</evidence>
<evidence type="ECO:0000256" key="1">
    <source>
        <dbReference type="ARBA" id="ARBA00004251"/>
    </source>
</evidence>
<dbReference type="InterPro" id="IPR002000">
    <property type="entry name" value="Lysosome-assoc_membr_glycop"/>
</dbReference>
<dbReference type="InterPro" id="IPR048528">
    <property type="entry name" value="Lamp2-like_luminal"/>
</dbReference>
<evidence type="ECO:0000256" key="14">
    <source>
        <dbReference type="ARBA" id="ARBA00074380"/>
    </source>
</evidence>
<dbReference type="OMA" id="WDIALEV"/>
<dbReference type="GO" id="GO:0019904">
    <property type="term" value="F:protein domain specific binding"/>
    <property type="evidence" value="ECO:0007669"/>
    <property type="project" value="Ensembl"/>
</dbReference>
<dbReference type="Proteomes" id="UP000594220">
    <property type="component" value="Unplaced"/>
</dbReference>
<dbReference type="Gene3D" id="2.40.160.110">
    <property type="match status" value="2"/>
</dbReference>
<dbReference type="GO" id="GO:0050821">
    <property type="term" value="P:protein stabilization"/>
    <property type="evidence" value="ECO:0007669"/>
    <property type="project" value="Ensembl"/>
</dbReference>
<reference evidence="18" key="1">
    <citation type="submission" date="2025-08" db="UniProtKB">
        <authorList>
            <consortium name="Ensembl"/>
        </authorList>
    </citation>
    <scope>IDENTIFICATION</scope>
</reference>
<dbReference type="Ensembl" id="ENSCPRT00005009599.1">
    <property type="protein sequence ID" value="ENSCPRP00005008155.1"/>
    <property type="gene ID" value="ENSCPRG00005005823.1"/>
</dbReference>
<keyword evidence="8" id="KW-1133">Transmembrane helix</keyword>
<dbReference type="InterPro" id="IPR018134">
    <property type="entry name" value="LAMP_CS"/>
</dbReference>
<dbReference type="PANTHER" id="PTHR11506">
    <property type="entry name" value="LYSOSOME-ASSOCIATED MEMBRANE GLYCOPROTEIN"/>
    <property type="match status" value="1"/>
</dbReference>
<gene>
    <name evidence="18" type="primary">LAMP2</name>
</gene>
<evidence type="ECO:0000256" key="3">
    <source>
        <dbReference type="ARBA" id="ARBA00004652"/>
    </source>
</evidence>
<feature type="domain" description="Lysosome-associated membrane glycoprotein 2-like luminal" evidence="17">
    <location>
        <begin position="89"/>
        <end position="233"/>
    </location>
</feature>
<dbReference type="GO" id="GO:0097352">
    <property type="term" value="P:autophagosome maturation"/>
    <property type="evidence" value="ECO:0007669"/>
    <property type="project" value="Ensembl"/>
</dbReference>
<dbReference type="GO" id="GO:0007042">
    <property type="term" value="P:lysosomal lumen acidification"/>
    <property type="evidence" value="ECO:0007669"/>
    <property type="project" value="Ensembl"/>
</dbReference>
<dbReference type="GO" id="GO:0008200">
    <property type="term" value="F:ion channel inhibitor activity"/>
    <property type="evidence" value="ECO:0007669"/>
    <property type="project" value="Ensembl"/>
</dbReference>
<reference evidence="18" key="2">
    <citation type="submission" date="2025-09" db="UniProtKB">
        <authorList>
            <consortium name="Ensembl"/>
        </authorList>
    </citation>
    <scope>IDENTIFICATION</scope>
</reference>
<evidence type="ECO:0000256" key="8">
    <source>
        <dbReference type="ARBA" id="ARBA00022989"/>
    </source>
</evidence>
<dbReference type="GO" id="GO:0046716">
    <property type="term" value="P:muscle cell cellular homeostasis"/>
    <property type="evidence" value="ECO:0007669"/>
    <property type="project" value="Ensembl"/>
</dbReference>
<sequence length="487" mass="53973">MEPASGRGRPCDWLRGQRPAPSYDRPLHSYCARPFACLRLGDSTNADARRSMEPRWSHCGPLCLPRHCLLLLLLCGSGFFQSHAVDVEVKDSSNATCIYAKWMMSFFIKYETNSSEYRNATLHVSPNVTHDGSTCGNETFAPLLAIQFGAGHFWSINFTKTSGTYRGSIITFIYNTNDTAVFQDAKKRGPVTIVVNDTMHPVQLNRVYKCHHNESIEAENVTQSFWDVTLQAFVQNGTVSKNESICDADAPTSVPPVGNLTTASTASSPAPTTTPKPVEKPVPGNYSLKNGNQTCFLATMGLQLNASQEKPSVININPKTTHVTGSCGNTSATLKLNDSNSRFIDFVFLVKNTSANTQRFYLKEVNVTLHVSTNGSEILHAENHNLSMWDTSLGSSYMCQKEQTVEVNEDFQIHTFDLRVQPFLVKENKYSTGEVIKNLEQSAYCKAFLPVSRYAVKNSIASLWEGTAGLHNYFNNFLTFGVCQSTN</sequence>
<dbReference type="PANTHER" id="PTHR11506:SF6">
    <property type="entry name" value="LYSOSOME-ASSOCIATED MEMBRANE GLYCOPROTEIN 2"/>
    <property type="match status" value="1"/>
</dbReference>
<dbReference type="GO" id="GO:0019899">
    <property type="term" value="F:enzyme binding"/>
    <property type="evidence" value="ECO:0007669"/>
    <property type="project" value="Ensembl"/>
</dbReference>
<evidence type="ECO:0000256" key="12">
    <source>
        <dbReference type="ARBA" id="ARBA00023180"/>
    </source>
</evidence>
<protein>
    <recommendedName>
        <fullName evidence="14">Lysosome-associated membrane glycoprotein 2</fullName>
    </recommendedName>
</protein>
<comment type="subcellular location">
    <subcellularLocation>
        <location evidence="1">Cell membrane</location>
        <topology evidence="1">Single-pass type I membrane protein</topology>
    </subcellularLocation>
    <subcellularLocation>
        <location evidence="3">Cytoplasmic vesicle</location>
        <location evidence="3">Autophagosome membrane</location>
    </subcellularLocation>
    <subcellularLocation>
        <location evidence="2">Endosome membrane</location>
        <topology evidence="2">Single-pass type I membrane protein</topology>
    </subcellularLocation>
    <subcellularLocation>
        <location evidence="15">Lysosome membrane</location>
        <topology evidence="15">Single-pass type I membrane protein</topology>
    </subcellularLocation>
</comment>
<dbReference type="GO" id="GO:0035752">
    <property type="term" value="P:lysosomal lumen pH elevation"/>
    <property type="evidence" value="ECO:0007669"/>
    <property type="project" value="Ensembl"/>
</dbReference>
<keyword evidence="9" id="KW-0072">Autophagy</keyword>
<dbReference type="GO" id="GO:0030670">
    <property type="term" value="C:phagocytic vesicle membrane"/>
    <property type="evidence" value="ECO:0007669"/>
    <property type="project" value="Ensembl"/>
</dbReference>
<dbReference type="Pfam" id="PF01299">
    <property type="entry name" value="Lamp2-like_luminal"/>
    <property type="match status" value="2"/>
</dbReference>
<comment type="caution">
    <text evidence="15">Lacks conserved residue(s) required for the propagation of feature annotation.</text>
</comment>
<organism evidence="18 19">
    <name type="scientific">Crocodylus porosus</name>
    <name type="common">Saltwater crocodile</name>
    <name type="synonym">Estuarine crocodile</name>
    <dbReference type="NCBI Taxonomy" id="8502"/>
    <lineage>
        <taxon>Eukaryota</taxon>
        <taxon>Metazoa</taxon>
        <taxon>Chordata</taxon>
        <taxon>Craniata</taxon>
        <taxon>Vertebrata</taxon>
        <taxon>Euteleostomi</taxon>
        <taxon>Archelosauria</taxon>
        <taxon>Archosauria</taxon>
        <taxon>Crocodylia</taxon>
        <taxon>Longirostres</taxon>
        <taxon>Crocodylidae</taxon>
        <taxon>Crocodylus</taxon>
    </lineage>
</organism>
<evidence type="ECO:0000256" key="7">
    <source>
        <dbReference type="ARBA" id="ARBA00022753"/>
    </source>
</evidence>
<dbReference type="PRINTS" id="PR00336">
    <property type="entry name" value="LYSASSOCTDMP"/>
</dbReference>
<dbReference type="GO" id="GO:0031902">
    <property type="term" value="C:late endosome membrane"/>
    <property type="evidence" value="ECO:0007669"/>
    <property type="project" value="Ensembl"/>
</dbReference>
<dbReference type="GO" id="GO:0005765">
    <property type="term" value="C:lysosomal membrane"/>
    <property type="evidence" value="ECO:0007669"/>
    <property type="project" value="UniProtKB-SubCell"/>
</dbReference>
<evidence type="ECO:0000256" key="2">
    <source>
        <dbReference type="ARBA" id="ARBA00004530"/>
    </source>
</evidence>
<dbReference type="GO" id="GO:1905146">
    <property type="term" value="P:lysosomal protein catabolic process"/>
    <property type="evidence" value="ECO:0007669"/>
    <property type="project" value="Ensembl"/>
</dbReference>
<keyword evidence="5 15" id="KW-0812">Transmembrane</keyword>
<proteinExistence type="inferred from homology"/>
<feature type="region of interest" description="Disordered" evidence="16">
    <location>
        <begin position="250"/>
        <end position="279"/>
    </location>
</feature>
<name>A0A7M4EF88_CROPO</name>
<dbReference type="GO" id="GO:0031088">
    <property type="term" value="C:platelet dense granule membrane"/>
    <property type="evidence" value="ECO:0007669"/>
    <property type="project" value="Ensembl"/>
</dbReference>
<dbReference type="GO" id="GO:0009267">
    <property type="term" value="P:cellular response to starvation"/>
    <property type="evidence" value="ECO:0007669"/>
    <property type="project" value="Ensembl"/>
</dbReference>
<dbReference type="FunFam" id="2.40.160.110:FF:000001">
    <property type="entry name" value="lysosome-associated membrane glycoprotein 2 isoform X2"/>
    <property type="match status" value="1"/>
</dbReference>
<evidence type="ECO:0000313" key="18">
    <source>
        <dbReference type="Ensembl" id="ENSCPRP00005008155.1"/>
    </source>
</evidence>
<keyword evidence="10 15" id="KW-0472">Membrane</keyword>
<dbReference type="GO" id="GO:0044754">
    <property type="term" value="C:autolysosome"/>
    <property type="evidence" value="ECO:0007669"/>
    <property type="project" value="Ensembl"/>
</dbReference>
<keyword evidence="11 15" id="KW-1015">Disulfide bond</keyword>
<keyword evidence="7" id="KW-0967">Endosome</keyword>
<evidence type="ECO:0000256" key="13">
    <source>
        <dbReference type="ARBA" id="ARBA00023228"/>
    </source>
</evidence>
<keyword evidence="4" id="KW-1003">Cell membrane</keyword>
<evidence type="ECO:0000256" key="9">
    <source>
        <dbReference type="ARBA" id="ARBA00023006"/>
    </source>
</evidence>
<evidence type="ECO:0000313" key="19">
    <source>
        <dbReference type="Proteomes" id="UP000594220"/>
    </source>
</evidence>
<feature type="domain" description="Lysosome-associated membrane glycoprotein 2-like luminal" evidence="17">
    <location>
        <begin position="283"/>
        <end position="426"/>
    </location>
</feature>
<evidence type="ECO:0000256" key="16">
    <source>
        <dbReference type="SAM" id="MobiDB-lite"/>
    </source>
</evidence>
<evidence type="ECO:0000256" key="4">
    <source>
        <dbReference type="ARBA" id="ARBA00022475"/>
    </source>
</evidence>
<dbReference type="GO" id="GO:0030674">
    <property type="term" value="F:protein-macromolecule adaptor activity"/>
    <property type="evidence" value="ECO:0007669"/>
    <property type="project" value="Ensembl"/>
</dbReference>
<dbReference type="GeneTree" id="ENSGT00950000182899"/>
<feature type="compositionally biased region" description="Low complexity" evidence="16">
    <location>
        <begin position="261"/>
        <end position="276"/>
    </location>
</feature>
<keyword evidence="6" id="KW-0732">Signal</keyword>
<dbReference type="PROSITE" id="PS51407">
    <property type="entry name" value="LAMP_3"/>
    <property type="match status" value="1"/>
</dbReference>
<keyword evidence="12" id="KW-0325">Glycoprotein</keyword>
<dbReference type="GO" id="GO:0160020">
    <property type="term" value="P:positive regulation of ferroptosis"/>
    <property type="evidence" value="ECO:0007669"/>
    <property type="project" value="Ensembl"/>
</dbReference>
<feature type="disulfide bond" evidence="15">
    <location>
        <begin position="210"/>
        <end position="246"/>
    </location>
</feature>